<feature type="compositionally biased region" description="Gly residues" evidence="1">
    <location>
        <begin position="408"/>
        <end position="437"/>
    </location>
</feature>
<dbReference type="EMBL" id="JAVFHQ010000001">
    <property type="protein sequence ID" value="KAK4550711.1"/>
    <property type="molecule type" value="Genomic_DNA"/>
</dbReference>
<proteinExistence type="predicted"/>
<organism evidence="2 3">
    <name type="scientific">Oleoguttula mirabilis</name>
    <dbReference type="NCBI Taxonomy" id="1507867"/>
    <lineage>
        <taxon>Eukaryota</taxon>
        <taxon>Fungi</taxon>
        <taxon>Dikarya</taxon>
        <taxon>Ascomycota</taxon>
        <taxon>Pezizomycotina</taxon>
        <taxon>Dothideomycetes</taxon>
        <taxon>Dothideomycetidae</taxon>
        <taxon>Mycosphaerellales</taxon>
        <taxon>Teratosphaeriaceae</taxon>
        <taxon>Oleoguttula</taxon>
    </lineage>
</organism>
<keyword evidence="3" id="KW-1185">Reference proteome</keyword>
<evidence type="ECO:0000256" key="1">
    <source>
        <dbReference type="SAM" id="MobiDB-lite"/>
    </source>
</evidence>
<name>A0AAV9JY40_9PEZI</name>
<dbReference type="AlphaFoldDB" id="A0AAV9JY40"/>
<comment type="caution">
    <text evidence="2">The sequence shown here is derived from an EMBL/GenBank/DDBJ whole genome shotgun (WGS) entry which is preliminary data.</text>
</comment>
<dbReference type="Proteomes" id="UP001324427">
    <property type="component" value="Unassembled WGS sequence"/>
</dbReference>
<sequence length="437" mass="45228">MFPSKFFFLPSLADIFDVYAVVGRLGGFNSQTGMSSGHHQASCRAITVSGDLTGFVEFNDSTKRTRVPMHEVSADQGQLHAVRRPPPAVVLQRTQAVEGIRTITHLIAPNMGGGAQSVSTNELTEYVAPLMGQLWTVTEIGPNTAHAVQMHSAKLTMGVLKSNWVADTQRHLAHEIATAFAGNLTNACANAGIEAARSGQAQAAAWASGELFRAAVTAAGFYCSNARRPFAFTPLHHRWADGMTHTMSNPTSSTDSDSVFGRRDARAHSPMHPTANAAFPHPPNPTAGLTPLAVAPAPGTLTFEMAAANADLLLRQASMTQEDNDKLMGMTTRLTGVAVGDAEGLLGRTPRSDPAAGQPQESAKNTTTDHVNASRLGSDSTLKAPPAMGSGTEQFMSAPSGGTAPSGCGQGGGRDDAGGAGQGQGQGGGRGGGGFSS</sequence>
<evidence type="ECO:0000313" key="2">
    <source>
        <dbReference type="EMBL" id="KAK4550711.1"/>
    </source>
</evidence>
<gene>
    <name evidence="2" type="ORF">LTR36_000290</name>
</gene>
<reference evidence="2 3" key="1">
    <citation type="submission" date="2021-11" db="EMBL/GenBank/DDBJ databases">
        <title>Black yeast isolated from Biological Soil Crust.</title>
        <authorList>
            <person name="Kurbessoian T."/>
        </authorList>
    </citation>
    <scope>NUCLEOTIDE SEQUENCE [LARGE SCALE GENOMIC DNA]</scope>
    <source>
        <strain evidence="2 3">CCFEE 5522</strain>
    </source>
</reference>
<protein>
    <recommendedName>
        <fullName evidence="4">Senescence domain-containing protein</fullName>
    </recommendedName>
</protein>
<feature type="compositionally biased region" description="Polar residues" evidence="1">
    <location>
        <begin position="359"/>
        <end position="381"/>
    </location>
</feature>
<feature type="region of interest" description="Disordered" evidence="1">
    <location>
        <begin position="344"/>
        <end position="437"/>
    </location>
</feature>
<evidence type="ECO:0000313" key="3">
    <source>
        <dbReference type="Proteomes" id="UP001324427"/>
    </source>
</evidence>
<accession>A0AAV9JY40</accession>
<evidence type="ECO:0008006" key="4">
    <source>
        <dbReference type="Google" id="ProtNLM"/>
    </source>
</evidence>